<accession>A0A7X2ZVC7</accession>
<keyword evidence="2" id="KW-1185">Reference proteome</keyword>
<protein>
    <submittedName>
        <fullName evidence="1">Uncharacterized protein</fullName>
    </submittedName>
</protein>
<evidence type="ECO:0000313" key="2">
    <source>
        <dbReference type="Proteomes" id="UP000540519"/>
    </source>
</evidence>
<evidence type="ECO:0000313" key="1">
    <source>
        <dbReference type="EMBL" id="MUH37076.1"/>
    </source>
</evidence>
<organism evidence="1 2">
    <name type="scientific">Zobellia amurskyensis</name>
    <dbReference type="NCBI Taxonomy" id="248905"/>
    <lineage>
        <taxon>Bacteria</taxon>
        <taxon>Pseudomonadati</taxon>
        <taxon>Bacteroidota</taxon>
        <taxon>Flavobacteriia</taxon>
        <taxon>Flavobacteriales</taxon>
        <taxon>Flavobacteriaceae</taxon>
        <taxon>Zobellia</taxon>
    </lineage>
</organism>
<dbReference type="OrthoDB" id="1453188at2"/>
<proteinExistence type="predicted"/>
<name>A0A7X2ZVC7_9FLAO</name>
<comment type="caution">
    <text evidence="1">The sequence shown here is derived from an EMBL/GenBank/DDBJ whole genome shotgun (WGS) entry which is preliminary data.</text>
</comment>
<dbReference type="RefSeq" id="WP_155600465.1">
    <property type="nucleotide sequence ID" value="NZ_RCNR01000031.1"/>
</dbReference>
<reference evidence="1 2" key="1">
    <citation type="journal article" date="2019" name="Mar. Drugs">
        <title>Comparative Genomics and CAZyme Genome Repertoires of Marine Zobellia amurskyensis KMM 3526(T) and Zobellia laminariae KMM 3676(T).</title>
        <authorList>
            <person name="Chernysheva N."/>
            <person name="Bystritskaya E."/>
            <person name="Stenkova A."/>
            <person name="Golovkin I."/>
            <person name="Nedashkovskaya O."/>
            <person name="Isaeva M."/>
        </authorList>
    </citation>
    <scope>NUCLEOTIDE SEQUENCE [LARGE SCALE GENOMIC DNA]</scope>
    <source>
        <strain evidence="1 2">KMM 3526</strain>
    </source>
</reference>
<sequence length="107" mass="12454">MKIQEKNIAPDGVVNIETLIIDIKSMISSYSREPNLVRSLNSIISKLNTIREILHYNHRLPMQQIEERIKEICKEDKYLNGVEIRINFTKKFGEIDETKIGRLTANV</sequence>
<gene>
    <name evidence="1" type="ORF">D9O36_14585</name>
</gene>
<dbReference type="AlphaFoldDB" id="A0A7X2ZVC7"/>
<dbReference type="EMBL" id="RCNR01000031">
    <property type="protein sequence ID" value="MUH37076.1"/>
    <property type="molecule type" value="Genomic_DNA"/>
</dbReference>
<dbReference type="Proteomes" id="UP000540519">
    <property type="component" value="Unassembled WGS sequence"/>
</dbReference>